<evidence type="ECO:0000256" key="1">
    <source>
        <dbReference type="SAM" id="MobiDB-lite"/>
    </source>
</evidence>
<feature type="compositionally biased region" description="Polar residues" evidence="1">
    <location>
        <begin position="338"/>
        <end position="347"/>
    </location>
</feature>
<reference evidence="2" key="1">
    <citation type="submission" date="2014-05" db="EMBL/GenBank/DDBJ databases">
        <title>The transcriptome of the halophilic microalga Tetraselmis sp. GSL018 isolated from the Great Salt Lake, Utah.</title>
        <authorList>
            <person name="Jinkerson R.E."/>
            <person name="D'Adamo S."/>
            <person name="Posewitz M.C."/>
        </authorList>
    </citation>
    <scope>NUCLEOTIDE SEQUENCE</scope>
    <source>
        <strain evidence="2">GSL018</strain>
    </source>
</reference>
<feature type="region of interest" description="Disordered" evidence="1">
    <location>
        <begin position="1"/>
        <end position="75"/>
    </location>
</feature>
<feature type="compositionally biased region" description="Gly residues" evidence="1">
    <location>
        <begin position="1"/>
        <end position="10"/>
    </location>
</feature>
<accession>A0A061RJ42</accession>
<sequence>APPREAGGGHQPAARAGPRWGRIHPPRGVGPRAAQPWPEWAHPQHLPRPRPKALSGLHGNPSGAGAGGAQQEDLAVGPARCRKAQLGGSKREGYRAAGLADSGVDEEGLVVLFDVVLRLAPGIDAAEDESETAQIVDLLQLSGVPICDVQPELTEADCEEDFADKILKSAIQQRMAAPVPQDVTVSHQLSLEEKTALVSEIQDFSKEIIPSLEDFLEAANSAPGAERSARFLESDFRESVFGLERSLLQILKACGDTTQPLEELLSYGFANNGSFGASTNNLATTVKSPWQSSDLKPLPDGEGRYALTDGSTESENEEQGVSQSARRISFAEDEDDTLTQSFTESQG</sequence>
<evidence type="ECO:0000313" key="2">
    <source>
        <dbReference type="EMBL" id="JAC72013.1"/>
    </source>
</evidence>
<dbReference type="AlphaFoldDB" id="A0A061RJ42"/>
<feature type="non-terminal residue" evidence="2">
    <location>
        <position position="1"/>
    </location>
</feature>
<name>A0A061RJ42_9CHLO</name>
<proteinExistence type="predicted"/>
<protein>
    <submittedName>
        <fullName evidence="2">Uncharacterized protein</fullName>
    </submittedName>
</protein>
<dbReference type="EMBL" id="GBEZ01014029">
    <property type="protein sequence ID" value="JAC72013.1"/>
    <property type="molecule type" value="Transcribed_RNA"/>
</dbReference>
<organism evidence="2">
    <name type="scientific">Tetraselmis sp. GSL018</name>
    <dbReference type="NCBI Taxonomy" id="582737"/>
    <lineage>
        <taxon>Eukaryota</taxon>
        <taxon>Viridiplantae</taxon>
        <taxon>Chlorophyta</taxon>
        <taxon>core chlorophytes</taxon>
        <taxon>Chlorodendrophyceae</taxon>
        <taxon>Chlorodendrales</taxon>
        <taxon>Chlorodendraceae</taxon>
        <taxon>Tetraselmis</taxon>
    </lineage>
</organism>
<gene>
    <name evidence="2" type="ORF">TSPGSL018_674</name>
</gene>
<feature type="region of interest" description="Disordered" evidence="1">
    <location>
        <begin position="289"/>
        <end position="347"/>
    </location>
</feature>